<reference evidence="3" key="1">
    <citation type="submission" date="2025-08" db="UniProtKB">
        <authorList>
            <consortium name="RefSeq"/>
        </authorList>
    </citation>
    <scope>IDENTIFICATION</scope>
    <source>
        <tissue evidence="3">Young leaves</tissue>
    </source>
</reference>
<dbReference type="RefSeq" id="XP_038975286.1">
    <property type="nucleotide sequence ID" value="XM_039119358.1"/>
</dbReference>
<dbReference type="Proteomes" id="UP000228380">
    <property type="component" value="Unplaced"/>
</dbReference>
<protein>
    <submittedName>
        <fullName evidence="3">Uncharacterized protein LOC120106363</fullName>
    </submittedName>
</protein>
<accession>A0A8B8ZM53</accession>
<dbReference type="AlphaFoldDB" id="A0A8B8ZM53"/>
<dbReference type="PANTHER" id="PTHR47481:SF22">
    <property type="entry name" value="RETROTRANSPOSON GAG DOMAIN-CONTAINING PROTEIN"/>
    <property type="match status" value="1"/>
</dbReference>
<evidence type="ECO:0000256" key="1">
    <source>
        <dbReference type="SAM" id="MobiDB-lite"/>
    </source>
</evidence>
<evidence type="ECO:0000313" key="3">
    <source>
        <dbReference type="RefSeq" id="XP_038975286.1"/>
    </source>
</evidence>
<dbReference type="GeneID" id="120106363"/>
<dbReference type="OrthoDB" id="694440at2759"/>
<evidence type="ECO:0000313" key="2">
    <source>
        <dbReference type="Proteomes" id="UP000228380"/>
    </source>
</evidence>
<gene>
    <name evidence="3" type="primary">LOC120106363</name>
</gene>
<name>A0A8B8ZM53_PHODC</name>
<feature type="compositionally biased region" description="Polar residues" evidence="1">
    <location>
        <begin position="143"/>
        <end position="152"/>
    </location>
</feature>
<dbReference type="KEGG" id="pda:120106363"/>
<dbReference type="PANTHER" id="PTHR47481">
    <property type="match status" value="1"/>
</dbReference>
<proteinExistence type="predicted"/>
<sequence>MSKAQGVLNPAYMSWQHKDQTVLSWIISSLSPSVVSTVYGLETSRLAWQALASRFAAQSKSRISHIKSWQAIDDEDLITYVLNGLTLHFQSFVTSYMLVTREKSMTFSDFQAELLNYDLMLRFHDHTIQPETGSYALYTNKAQSKPGSCNNKGRSSPKRSMPGSSSQFRHPLPHLPTAKSSPPHCATRSKSPCQICKKDNHQALDYFNRMNYAFQGRHPPPELAAMVAEANT</sequence>
<feature type="region of interest" description="Disordered" evidence="1">
    <location>
        <begin position="143"/>
        <end position="192"/>
    </location>
</feature>
<keyword evidence="2" id="KW-1185">Reference proteome</keyword>
<organism evidence="2 3">
    <name type="scientific">Phoenix dactylifera</name>
    <name type="common">Date palm</name>
    <dbReference type="NCBI Taxonomy" id="42345"/>
    <lineage>
        <taxon>Eukaryota</taxon>
        <taxon>Viridiplantae</taxon>
        <taxon>Streptophyta</taxon>
        <taxon>Embryophyta</taxon>
        <taxon>Tracheophyta</taxon>
        <taxon>Spermatophyta</taxon>
        <taxon>Magnoliopsida</taxon>
        <taxon>Liliopsida</taxon>
        <taxon>Arecaceae</taxon>
        <taxon>Coryphoideae</taxon>
        <taxon>Phoeniceae</taxon>
        <taxon>Phoenix</taxon>
    </lineage>
</organism>